<proteinExistence type="predicted"/>
<sequence length="101" mass="11148">MKKNFPLHSPAKDDQRVFEAVVHEVRKYLKRERRKSPPEGFDLWEFHCRVGATAEAAVASSAKDIITAIAAVAKSGAETVYVEILAHAAKWPERAATSGET</sequence>
<organism evidence="1 2">
    <name type="scientific">Horticoccus luteus</name>
    <dbReference type="NCBI Taxonomy" id="2862869"/>
    <lineage>
        <taxon>Bacteria</taxon>
        <taxon>Pseudomonadati</taxon>
        <taxon>Verrucomicrobiota</taxon>
        <taxon>Opitutia</taxon>
        <taxon>Opitutales</taxon>
        <taxon>Opitutaceae</taxon>
        <taxon>Horticoccus</taxon>
    </lineage>
</organism>
<evidence type="ECO:0000313" key="1">
    <source>
        <dbReference type="EMBL" id="QYM77655.1"/>
    </source>
</evidence>
<dbReference type="AlphaFoldDB" id="A0A8F9TRG5"/>
<dbReference type="Pfam" id="PF19669">
    <property type="entry name" value="DUF6172"/>
    <property type="match status" value="1"/>
</dbReference>
<dbReference type="InterPro" id="IPR046170">
    <property type="entry name" value="DUF6172"/>
</dbReference>
<name>A0A8F9TRG5_9BACT</name>
<dbReference type="RefSeq" id="WP_220160760.1">
    <property type="nucleotide sequence ID" value="NZ_CP080507.1"/>
</dbReference>
<accession>A0A8F9TRG5</accession>
<protein>
    <submittedName>
        <fullName evidence="1">Uncharacterized protein</fullName>
    </submittedName>
</protein>
<reference evidence="1" key="1">
    <citation type="submission" date="2021-08" db="EMBL/GenBank/DDBJ databases">
        <title>Genome of a novel bacterium of the phylum Verrucomicrobia, Oleiharenicola sp. KSB-15.</title>
        <authorList>
            <person name="Chung J.-H."/>
            <person name="Ahn J.-H."/>
            <person name="Yoon Y."/>
            <person name="Kim D.-Y."/>
            <person name="An S.-H."/>
            <person name="Park I."/>
            <person name="Yeon J."/>
        </authorList>
    </citation>
    <scope>NUCLEOTIDE SEQUENCE</scope>
    <source>
        <strain evidence="1">KSB-15</strain>
    </source>
</reference>
<keyword evidence="2" id="KW-1185">Reference proteome</keyword>
<dbReference type="Proteomes" id="UP000825051">
    <property type="component" value="Chromosome"/>
</dbReference>
<dbReference type="EMBL" id="CP080507">
    <property type="protein sequence ID" value="QYM77655.1"/>
    <property type="molecule type" value="Genomic_DNA"/>
</dbReference>
<gene>
    <name evidence="1" type="ORF">K0B96_09985</name>
</gene>
<evidence type="ECO:0000313" key="2">
    <source>
        <dbReference type="Proteomes" id="UP000825051"/>
    </source>
</evidence>
<dbReference type="KEGG" id="ole:K0B96_09985"/>